<feature type="compositionally biased region" description="Polar residues" evidence="4">
    <location>
        <begin position="219"/>
        <end position="231"/>
    </location>
</feature>
<evidence type="ECO:0000259" key="5">
    <source>
        <dbReference type="PROSITE" id="PS51186"/>
    </source>
</evidence>
<evidence type="ECO:0000256" key="2">
    <source>
        <dbReference type="ARBA" id="ARBA00022771"/>
    </source>
</evidence>
<evidence type="ECO:0000313" key="6">
    <source>
        <dbReference type="Proteomes" id="UP000504606"/>
    </source>
</evidence>
<dbReference type="GO" id="GO:0008270">
    <property type="term" value="F:zinc ion binding"/>
    <property type="evidence" value="ECO:0007669"/>
    <property type="project" value="UniProtKB-KW"/>
</dbReference>
<evidence type="ECO:0000256" key="3">
    <source>
        <dbReference type="ARBA" id="ARBA00022833"/>
    </source>
</evidence>
<feature type="domain" description="N-acetyltransferase" evidence="5">
    <location>
        <begin position="517"/>
        <end position="661"/>
    </location>
</feature>
<dbReference type="InterPro" id="IPR019786">
    <property type="entry name" value="Zinc_finger_PHD-type_CS"/>
</dbReference>
<protein>
    <submittedName>
        <fullName evidence="7">Cysteine-rich protein 2-binding protein</fullName>
    </submittedName>
</protein>
<dbReference type="PANTHER" id="PTHR20916:SF26">
    <property type="entry name" value="CYSTEINE-RICH PROTEIN 2-BINDING PROTEIN"/>
    <property type="match status" value="1"/>
</dbReference>
<organism evidence="6 7">
    <name type="scientific">Frankliniella occidentalis</name>
    <name type="common">Western flower thrips</name>
    <name type="synonym">Euthrips occidentalis</name>
    <dbReference type="NCBI Taxonomy" id="133901"/>
    <lineage>
        <taxon>Eukaryota</taxon>
        <taxon>Metazoa</taxon>
        <taxon>Ecdysozoa</taxon>
        <taxon>Arthropoda</taxon>
        <taxon>Hexapoda</taxon>
        <taxon>Insecta</taxon>
        <taxon>Pterygota</taxon>
        <taxon>Neoptera</taxon>
        <taxon>Paraneoptera</taxon>
        <taxon>Thysanoptera</taxon>
        <taxon>Terebrantia</taxon>
        <taxon>Thripoidea</taxon>
        <taxon>Thripidae</taxon>
        <taxon>Frankliniella</taxon>
    </lineage>
</organism>
<reference evidence="7" key="1">
    <citation type="submission" date="2025-08" db="UniProtKB">
        <authorList>
            <consortium name="RefSeq"/>
        </authorList>
    </citation>
    <scope>IDENTIFICATION</scope>
    <source>
        <tissue evidence="7">Whole organism</tissue>
    </source>
</reference>
<dbReference type="GO" id="GO:0004402">
    <property type="term" value="F:histone acetyltransferase activity"/>
    <property type="evidence" value="ECO:0007669"/>
    <property type="project" value="TreeGrafter"/>
</dbReference>
<keyword evidence="1" id="KW-0479">Metal-binding</keyword>
<accession>A0A6J1SS13</accession>
<dbReference type="InterPro" id="IPR016181">
    <property type="entry name" value="Acyl_CoA_acyltransferase"/>
</dbReference>
<dbReference type="CTD" id="35113"/>
<dbReference type="RefSeq" id="XP_026283677.1">
    <property type="nucleotide sequence ID" value="XM_026427892.2"/>
</dbReference>
<dbReference type="SUPFAM" id="SSF55729">
    <property type="entry name" value="Acyl-CoA N-acyltransferases (Nat)"/>
    <property type="match status" value="1"/>
</dbReference>
<keyword evidence="2" id="KW-0863">Zinc-finger</keyword>
<dbReference type="SMART" id="SM00249">
    <property type="entry name" value="PHD"/>
    <property type="match status" value="1"/>
</dbReference>
<dbReference type="PROSITE" id="PS01359">
    <property type="entry name" value="ZF_PHD_1"/>
    <property type="match status" value="1"/>
</dbReference>
<dbReference type="Gene3D" id="3.40.630.30">
    <property type="match status" value="1"/>
</dbReference>
<dbReference type="CDD" id="cd04301">
    <property type="entry name" value="NAT_SF"/>
    <property type="match status" value="1"/>
</dbReference>
<dbReference type="InterPro" id="IPR011011">
    <property type="entry name" value="Znf_FYVE_PHD"/>
</dbReference>
<dbReference type="Proteomes" id="UP000504606">
    <property type="component" value="Unplaced"/>
</dbReference>
<dbReference type="KEGG" id="foc:113210073"/>
<feature type="region of interest" description="Disordered" evidence="4">
    <location>
        <begin position="204"/>
        <end position="240"/>
    </location>
</feature>
<keyword evidence="6" id="KW-1185">Reference proteome</keyword>
<evidence type="ECO:0000313" key="7">
    <source>
        <dbReference type="RefSeq" id="XP_026283677.1"/>
    </source>
</evidence>
<dbReference type="GeneID" id="113210073"/>
<sequence>MSLTGMEESVSSQGSTVSSYVSNDDFVNCLYCGQRTPGFRDESCLKCNDCDSFVHFNCLTENVRISECILLGDVFYKFICKSCSPSGLEIVSKEKLAWLTVLVLALYNLQELQHLSRHGFFHWKLHIADFIDRKWNYIFGSAVRRKRAWHGTVSGTLSHYSPAFFQTGTHVLRESGWWKLTYENMSPFNTIRLKYGGIGKRSSTRSTLDEEASEEDFNRQTSFTSSDSRPPSASAIDVPSDLNSEMLSYSDSESLDVDIDIPTDLDKVGFPKLESELSDLIDQYVTSEGSYLVSPSSTRTLVKNGPGATGSYGSDKDSASSSDCDEGETPVPPPKSLFQCRKNRELPWLKTCVSLVNNAEGCVPMTEYEELHTLQLLSKRIEMSSGSVPSVILRLHRKLNVRREQRHRRLGHFTEISASLNDADLSSSRLHKSSNIRTLDRYQVVTLSENSCHTKNNQQSFMLRLLGRVEPTCFVSPFTERLLKPFIRRDYHSIPLWTQLMADIHQKHGTQYERFPIDYSYVQPHHIPAINSLCELFFWPGIDLSESLMYPDFSCVALYRKLVVGFAFMVPDVNYNESYISFLFTRPEWRRAGIATFMLYHLIQTCMGKDITLHVSVTNPAVILYQKFGFKVEELAQDFYDKYLPIDSKDCKHALFLRLSR</sequence>
<dbReference type="OrthoDB" id="4080456at2759"/>
<proteinExistence type="predicted"/>
<dbReference type="Pfam" id="PF00583">
    <property type="entry name" value="Acetyltransf_1"/>
    <property type="match status" value="1"/>
</dbReference>
<dbReference type="AlphaFoldDB" id="A0A6J1SS13"/>
<dbReference type="PROSITE" id="PS51186">
    <property type="entry name" value="GNAT"/>
    <property type="match status" value="1"/>
</dbReference>
<evidence type="ECO:0000256" key="1">
    <source>
        <dbReference type="ARBA" id="ARBA00022723"/>
    </source>
</evidence>
<dbReference type="FunFam" id="3.40.630.30:FF:000013">
    <property type="entry name" value="cysteine-rich protein 2-binding protein-like"/>
    <property type="match status" value="1"/>
</dbReference>
<dbReference type="InterPro" id="IPR001965">
    <property type="entry name" value="Znf_PHD"/>
</dbReference>
<dbReference type="PANTHER" id="PTHR20916">
    <property type="entry name" value="CYSTEINE AND GLYCINE-RICH PROTEIN 2 BINDING PROTEIN"/>
    <property type="match status" value="1"/>
</dbReference>
<dbReference type="SUPFAM" id="SSF57903">
    <property type="entry name" value="FYVE/PHD zinc finger"/>
    <property type="match status" value="1"/>
</dbReference>
<keyword evidence="3" id="KW-0862">Zinc</keyword>
<name>A0A6J1SS13_FRAOC</name>
<dbReference type="Gene3D" id="3.90.980.20">
    <property type="match status" value="1"/>
</dbReference>
<feature type="region of interest" description="Disordered" evidence="4">
    <location>
        <begin position="299"/>
        <end position="335"/>
    </location>
</feature>
<dbReference type="InterPro" id="IPR000182">
    <property type="entry name" value="GNAT_dom"/>
</dbReference>
<evidence type="ECO:0000256" key="4">
    <source>
        <dbReference type="SAM" id="MobiDB-lite"/>
    </source>
</evidence>
<gene>
    <name evidence="7" type="primary">LOC113210073</name>
</gene>